<accession>A0AAE7R5S6</accession>
<evidence type="ECO:0000313" key="6">
    <source>
        <dbReference type="EMBL" id="QTG02540.1"/>
    </source>
</evidence>
<organism evidence="6 7">
    <name type="scientific">Agrobacterium rubi</name>
    <dbReference type="NCBI Taxonomy" id="28099"/>
    <lineage>
        <taxon>Bacteria</taxon>
        <taxon>Pseudomonadati</taxon>
        <taxon>Pseudomonadota</taxon>
        <taxon>Alphaproteobacteria</taxon>
        <taxon>Hyphomicrobiales</taxon>
        <taxon>Rhizobiaceae</taxon>
        <taxon>Rhizobium/Agrobacterium group</taxon>
        <taxon>Agrobacterium</taxon>
    </lineage>
</organism>
<dbReference type="PANTHER" id="PTHR43270:SF12">
    <property type="entry name" value="SUCCINYL-DIAMINOPIMELATE DESUCCINYLASE"/>
    <property type="match status" value="1"/>
</dbReference>
<gene>
    <name evidence="5" type="ORF">G6L72_11870</name>
    <name evidence="6" type="ORF">G6M88_19315</name>
</gene>
<evidence type="ECO:0000313" key="5">
    <source>
        <dbReference type="EMBL" id="NTF37402.1"/>
    </source>
</evidence>
<sequence>MNQTLSSRENAIAKALDQLSDGSFEATMRRRVAIQSASRLKERKGDLERYLHAEMQPHFERMGFTTTLLHDDAAPGPFLLAQRIENPDFLTILQYGHGDVVAGLDGQWAQGLTPFEMTERDGNWYGRGTADNKGQHSINMAAIEAVLATRGSLGFNLKYLIEMGEESGSPGLDTICERNRDLLKADVLIASDGPRLALNQPTIFLGARGGLSFHMEVNAREDFQHSGNWGGLLANPGIELCHAITELVSRTGQIKVPEMTPGHIPENVRAALTRCHIEPTAGDPSIEEWWGEPGLTSEEKVFAWSSFEVMEMECGNLAQPLYAIPPKARARMQLRFPVNVDYAAVVPAVRRVLKEAGYGRVVVTDPSDAIFPASRLDPDHPWVRRVAASIEKTTGTPPAILPNLGGSLPNNIFSDQLGLPTVWIPHSYPGCLQHAANEHLPVSIVREGLAIMAGLYHDLGQPNP</sequence>
<dbReference type="InterPro" id="IPR002933">
    <property type="entry name" value="Peptidase_M20"/>
</dbReference>
<dbReference type="PANTHER" id="PTHR43270">
    <property type="entry name" value="BETA-ALA-HIS DIPEPTIDASE"/>
    <property type="match status" value="1"/>
</dbReference>
<dbReference type="GO" id="GO:0006508">
    <property type="term" value="P:proteolysis"/>
    <property type="evidence" value="ECO:0007669"/>
    <property type="project" value="UniProtKB-KW"/>
</dbReference>
<evidence type="ECO:0000256" key="3">
    <source>
        <dbReference type="ARBA" id="ARBA00022801"/>
    </source>
</evidence>
<dbReference type="AlphaFoldDB" id="A0AAE7R5S6"/>
<dbReference type="InterPro" id="IPR011650">
    <property type="entry name" value="Peptidase_M20_dimer"/>
</dbReference>
<dbReference type="SUPFAM" id="SSF53187">
    <property type="entry name" value="Zn-dependent exopeptidases"/>
    <property type="match status" value="1"/>
</dbReference>
<reference evidence="6" key="2">
    <citation type="submission" date="2020-02" db="EMBL/GenBank/DDBJ databases">
        <title>Unexpected conservation and global transmission of agrobacterial virulence plasmids.</title>
        <authorList>
            <person name="Weisberg A.J."/>
            <person name="Davis E.W. II"/>
            <person name="Tabima J.R."/>
            <person name="Belcher M.S."/>
            <person name="Miller M."/>
            <person name="Kuo C.-H."/>
            <person name="Loper J.E."/>
            <person name="Grunwald N.J."/>
            <person name="Putnam M.L."/>
            <person name="Chang J.H."/>
        </authorList>
    </citation>
    <scope>NUCLEOTIDE SEQUENCE</scope>
    <source>
        <strain evidence="6">W2/73</strain>
    </source>
</reference>
<dbReference type="NCBIfam" id="NF005478">
    <property type="entry name" value="PRK07079.1"/>
    <property type="match status" value="1"/>
</dbReference>
<evidence type="ECO:0000313" key="8">
    <source>
        <dbReference type="Proteomes" id="UP000822331"/>
    </source>
</evidence>
<dbReference type="Pfam" id="PF07687">
    <property type="entry name" value="M20_dimer"/>
    <property type="match status" value="1"/>
</dbReference>
<dbReference type="EMBL" id="JAAMCP010000006">
    <property type="protein sequence ID" value="NTF37402.1"/>
    <property type="molecule type" value="Genomic_DNA"/>
</dbReference>
<keyword evidence="8" id="KW-1185">Reference proteome</keyword>
<dbReference type="Proteomes" id="UP000663912">
    <property type="component" value="Chromosome 2"/>
</dbReference>
<name>A0AAE7R5S6_9HYPH</name>
<dbReference type="GO" id="GO:0008233">
    <property type="term" value="F:peptidase activity"/>
    <property type="evidence" value="ECO:0007669"/>
    <property type="project" value="UniProtKB-KW"/>
</dbReference>
<keyword evidence="2" id="KW-0479">Metal-binding</keyword>
<feature type="domain" description="Peptidase M20 dimerisation" evidence="4">
    <location>
        <begin position="206"/>
        <end position="357"/>
    </location>
</feature>
<evidence type="ECO:0000259" key="4">
    <source>
        <dbReference type="Pfam" id="PF07687"/>
    </source>
</evidence>
<dbReference type="GO" id="GO:0046872">
    <property type="term" value="F:metal ion binding"/>
    <property type="evidence" value="ECO:0007669"/>
    <property type="project" value="UniProtKB-KW"/>
</dbReference>
<dbReference type="EMBL" id="CP049207">
    <property type="protein sequence ID" value="QTG02540.1"/>
    <property type="molecule type" value="Genomic_DNA"/>
</dbReference>
<reference evidence="5 8" key="1">
    <citation type="journal article" date="2020" name="Science">
        <title>Unexpected conservation and global transmission of agrobacterial virulence plasmids.</title>
        <authorList>
            <person name="Weisberg A.J."/>
            <person name="Davis E.W. 2nd"/>
            <person name="Tabima J."/>
            <person name="Belcher M.S."/>
            <person name="Miller M."/>
            <person name="Kuo C.H."/>
            <person name="Loper J.E."/>
            <person name="Grunwald N.J."/>
            <person name="Putnam M.L."/>
            <person name="Chang J.H."/>
        </authorList>
    </citation>
    <scope>NUCLEOTIDE SEQUENCE [LARGE SCALE GENOMIC DNA]</scope>
    <source>
        <strain evidence="5 8">A19/93</strain>
    </source>
</reference>
<proteinExistence type="predicted"/>
<evidence type="ECO:0000256" key="1">
    <source>
        <dbReference type="ARBA" id="ARBA00022670"/>
    </source>
</evidence>
<keyword evidence="3" id="KW-0378">Hydrolase</keyword>
<evidence type="ECO:0000313" key="7">
    <source>
        <dbReference type="Proteomes" id="UP000663912"/>
    </source>
</evidence>
<evidence type="ECO:0000256" key="2">
    <source>
        <dbReference type="ARBA" id="ARBA00022723"/>
    </source>
</evidence>
<dbReference type="KEGG" id="arui:G6M88_19315"/>
<dbReference type="Pfam" id="PF01546">
    <property type="entry name" value="Peptidase_M20"/>
    <property type="match status" value="1"/>
</dbReference>
<dbReference type="RefSeq" id="WP_065698812.1">
    <property type="nucleotide sequence ID" value="NZ_CP049207.1"/>
</dbReference>
<dbReference type="Gene3D" id="3.40.630.10">
    <property type="entry name" value="Zn peptidases"/>
    <property type="match status" value="1"/>
</dbReference>
<keyword evidence="1" id="KW-0645">Protease</keyword>
<protein>
    <submittedName>
        <fullName evidence="6">M20 family metallopeptidase</fullName>
    </submittedName>
</protein>
<dbReference type="Proteomes" id="UP000822331">
    <property type="component" value="Unassembled WGS sequence"/>
</dbReference>
<dbReference type="Gene3D" id="3.30.70.360">
    <property type="match status" value="1"/>
</dbReference>
<dbReference type="InterPro" id="IPR051458">
    <property type="entry name" value="Cyt/Met_Dipeptidase"/>
</dbReference>